<keyword evidence="1 4" id="KW-0560">Oxidoreductase</keyword>
<comment type="similarity">
    <text evidence="2">Belongs to the NAD(P)-dependent epimerase/dehydratase family. Dihydroflavonol-4-reductase subfamily.</text>
</comment>
<dbReference type="PANTHER" id="PTHR10366:SF564">
    <property type="entry name" value="STEROL-4-ALPHA-CARBOXYLATE 3-DEHYDROGENASE, DECARBOXYLATING"/>
    <property type="match status" value="1"/>
</dbReference>
<dbReference type="InterPro" id="IPR036291">
    <property type="entry name" value="NAD(P)-bd_dom_sf"/>
</dbReference>
<name>A0A7W6IMQ3_9HYPH</name>
<dbReference type="Pfam" id="PF01370">
    <property type="entry name" value="Epimerase"/>
    <property type="match status" value="1"/>
</dbReference>
<organism evidence="4 5">
    <name type="scientific">Devosia subaequoris</name>
    <dbReference type="NCBI Taxonomy" id="395930"/>
    <lineage>
        <taxon>Bacteria</taxon>
        <taxon>Pseudomonadati</taxon>
        <taxon>Pseudomonadota</taxon>
        <taxon>Alphaproteobacteria</taxon>
        <taxon>Hyphomicrobiales</taxon>
        <taxon>Devosiaceae</taxon>
        <taxon>Devosia</taxon>
    </lineage>
</organism>
<dbReference type="SUPFAM" id="SSF51735">
    <property type="entry name" value="NAD(P)-binding Rossmann-fold domains"/>
    <property type="match status" value="1"/>
</dbReference>
<dbReference type="InterPro" id="IPR050425">
    <property type="entry name" value="NAD(P)_dehydrat-like"/>
</dbReference>
<feature type="domain" description="NAD-dependent epimerase/dehydratase" evidence="3">
    <location>
        <begin position="11"/>
        <end position="246"/>
    </location>
</feature>
<dbReference type="GO" id="GO:0045552">
    <property type="term" value="F:dihydroflavanol 4-reductase activity"/>
    <property type="evidence" value="ECO:0007669"/>
    <property type="project" value="UniProtKB-EC"/>
</dbReference>
<dbReference type="PANTHER" id="PTHR10366">
    <property type="entry name" value="NAD DEPENDENT EPIMERASE/DEHYDRATASE"/>
    <property type="match status" value="1"/>
</dbReference>
<dbReference type="RefSeq" id="WP_183311159.1">
    <property type="nucleotide sequence ID" value="NZ_JACIEW010000004.1"/>
</dbReference>
<dbReference type="Gene3D" id="3.40.50.720">
    <property type="entry name" value="NAD(P)-binding Rossmann-like Domain"/>
    <property type="match status" value="1"/>
</dbReference>
<dbReference type="EMBL" id="JACIEW010000004">
    <property type="protein sequence ID" value="MBB4052459.1"/>
    <property type="molecule type" value="Genomic_DNA"/>
</dbReference>
<evidence type="ECO:0000313" key="5">
    <source>
        <dbReference type="Proteomes" id="UP000547011"/>
    </source>
</evidence>
<accession>A0A7W6IMQ3</accession>
<dbReference type="AlphaFoldDB" id="A0A7W6IMQ3"/>
<sequence>MSAPASQTDRVLLTGISGFLGGHVALSLLKAGYIVRGSVRNLDKAEGVRATLKRAGADVSGLEFVALDLLSDKGWDEAMEGVRYLQHTASPFVIDLPEDKMELVRPAVEGTERALKAALSAGVERIVLTSSMAAIAYGHDKARTKPFTDKDWTNLNGRDVNAYIESKTLAEQRAWEIMRAAGRDADLTTINPSAILGPLLDRDPGTSALIVKRLLDGSVPALPRLPFVIVDVRDIANAHVAAMTAESARGRRLPMGERSMLMGEVADIVRQAAPNRRVPRLKMPDWAVRIYGVFDRDVLGVLNELGVLKSLDSSGAIALLGRPLIPADQAIAATTHALIEHRIV</sequence>
<gene>
    <name evidence="4" type="ORF">GGR20_002102</name>
</gene>
<evidence type="ECO:0000256" key="2">
    <source>
        <dbReference type="ARBA" id="ARBA00023445"/>
    </source>
</evidence>
<dbReference type="EC" id="1.1.1.219" evidence="4"/>
<proteinExistence type="inferred from homology"/>
<comment type="caution">
    <text evidence="4">The sequence shown here is derived from an EMBL/GenBank/DDBJ whole genome shotgun (WGS) entry which is preliminary data.</text>
</comment>
<protein>
    <submittedName>
        <fullName evidence="4">Dihydroflavonol-4-reductase</fullName>
        <ecNumber evidence="4">1.1.1.219</ecNumber>
    </submittedName>
</protein>
<dbReference type="CDD" id="cd05227">
    <property type="entry name" value="AR_SDR_e"/>
    <property type="match status" value="1"/>
</dbReference>
<dbReference type="FunFam" id="3.40.50.720:FF:000336">
    <property type="entry name" value="Aldehyde reductase"/>
    <property type="match status" value="1"/>
</dbReference>
<evidence type="ECO:0000259" key="3">
    <source>
        <dbReference type="Pfam" id="PF01370"/>
    </source>
</evidence>
<evidence type="ECO:0000256" key="1">
    <source>
        <dbReference type="ARBA" id="ARBA00023002"/>
    </source>
</evidence>
<evidence type="ECO:0000313" key="4">
    <source>
        <dbReference type="EMBL" id="MBB4052459.1"/>
    </source>
</evidence>
<dbReference type="InterPro" id="IPR001509">
    <property type="entry name" value="Epimerase_deHydtase"/>
</dbReference>
<reference evidence="4 5" key="1">
    <citation type="submission" date="2020-08" db="EMBL/GenBank/DDBJ databases">
        <title>Genomic Encyclopedia of Type Strains, Phase IV (KMG-IV): sequencing the most valuable type-strain genomes for metagenomic binning, comparative biology and taxonomic classification.</title>
        <authorList>
            <person name="Goeker M."/>
        </authorList>
    </citation>
    <scope>NUCLEOTIDE SEQUENCE [LARGE SCALE GENOMIC DNA]</scope>
    <source>
        <strain evidence="4 5">DSM 23447</strain>
    </source>
</reference>
<dbReference type="Proteomes" id="UP000547011">
    <property type="component" value="Unassembled WGS sequence"/>
</dbReference>
<keyword evidence="5" id="KW-1185">Reference proteome</keyword>